<dbReference type="InterPro" id="IPR050401">
    <property type="entry name" value="Cyclic_nucleotide_synthase"/>
</dbReference>
<evidence type="ECO:0000256" key="4">
    <source>
        <dbReference type="ARBA" id="ARBA00022989"/>
    </source>
</evidence>
<dbReference type="Pfam" id="PF00211">
    <property type="entry name" value="Guanylate_cyc"/>
    <property type="match status" value="1"/>
</dbReference>
<gene>
    <name evidence="8" type="ORF">TRFO_28454</name>
</gene>
<dbReference type="RefSeq" id="XP_068357223.1">
    <property type="nucleotide sequence ID" value="XM_068506190.1"/>
</dbReference>
<comment type="caution">
    <text evidence="8">The sequence shown here is derived from an EMBL/GenBank/DDBJ whole genome shotgun (WGS) entry which is preliminary data.</text>
</comment>
<dbReference type="SMART" id="SM00044">
    <property type="entry name" value="CYCc"/>
    <property type="match status" value="1"/>
</dbReference>
<dbReference type="InterPro" id="IPR001054">
    <property type="entry name" value="A/G_cyclase"/>
</dbReference>
<keyword evidence="5" id="KW-0472">Membrane</keyword>
<evidence type="ECO:0000259" key="7">
    <source>
        <dbReference type="PROSITE" id="PS50125"/>
    </source>
</evidence>
<dbReference type="EMBL" id="MLAK01000805">
    <property type="protein sequence ID" value="OHT04087.1"/>
    <property type="molecule type" value="Genomic_DNA"/>
</dbReference>
<feature type="domain" description="Guanylate cyclase" evidence="7">
    <location>
        <begin position="29"/>
        <end position="161"/>
    </location>
</feature>
<dbReference type="Gene3D" id="3.30.70.1230">
    <property type="entry name" value="Nucleotide cyclase"/>
    <property type="match status" value="1"/>
</dbReference>
<dbReference type="PANTHER" id="PTHR11920">
    <property type="entry name" value="GUANYLYL CYCLASE"/>
    <property type="match status" value="1"/>
</dbReference>
<dbReference type="SUPFAM" id="SSF55073">
    <property type="entry name" value="Nucleotide cyclase"/>
    <property type="match status" value="1"/>
</dbReference>
<keyword evidence="4" id="KW-1133">Transmembrane helix</keyword>
<dbReference type="PANTHER" id="PTHR11920:SF335">
    <property type="entry name" value="GUANYLATE CYCLASE"/>
    <property type="match status" value="1"/>
</dbReference>
<evidence type="ECO:0000313" key="9">
    <source>
        <dbReference type="Proteomes" id="UP000179807"/>
    </source>
</evidence>
<evidence type="ECO:0000256" key="3">
    <source>
        <dbReference type="ARBA" id="ARBA00022741"/>
    </source>
</evidence>
<dbReference type="Proteomes" id="UP000179807">
    <property type="component" value="Unassembled WGS sequence"/>
</dbReference>
<name>A0A1J4JY53_9EUKA</name>
<evidence type="ECO:0000256" key="2">
    <source>
        <dbReference type="ARBA" id="ARBA00022692"/>
    </source>
</evidence>
<dbReference type="GO" id="GO:0004016">
    <property type="term" value="F:adenylate cyclase activity"/>
    <property type="evidence" value="ECO:0007669"/>
    <property type="project" value="TreeGrafter"/>
</dbReference>
<dbReference type="CDD" id="cd07302">
    <property type="entry name" value="CHD"/>
    <property type="match status" value="1"/>
</dbReference>
<evidence type="ECO:0000256" key="5">
    <source>
        <dbReference type="ARBA" id="ARBA00023136"/>
    </source>
</evidence>
<dbReference type="InterPro" id="IPR029787">
    <property type="entry name" value="Nucleotide_cyclase"/>
</dbReference>
<proteinExistence type="predicted"/>
<dbReference type="OrthoDB" id="10261550at2759"/>
<comment type="subcellular location">
    <subcellularLocation>
        <location evidence="1">Membrane</location>
    </subcellularLocation>
</comment>
<dbReference type="PROSITE" id="PS50125">
    <property type="entry name" value="GUANYLATE_CYCLASE_2"/>
    <property type="match status" value="1"/>
</dbReference>
<keyword evidence="6" id="KW-0456">Lyase</keyword>
<dbReference type="GO" id="GO:0007168">
    <property type="term" value="P:receptor guanylyl cyclase signaling pathway"/>
    <property type="evidence" value="ECO:0007669"/>
    <property type="project" value="TreeGrafter"/>
</dbReference>
<protein>
    <recommendedName>
        <fullName evidence="7">Guanylate cyclase domain-containing protein</fullName>
    </recommendedName>
</protein>
<dbReference type="GO" id="GO:0035556">
    <property type="term" value="P:intracellular signal transduction"/>
    <property type="evidence" value="ECO:0007669"/>
    <property type="project" value="InterPro"/>
</dbReference>
<evidence type="ECO:0000256" key="6">
    <source>
        <dbReference type="ARBA" id="ARBA00023239"/>
    </source>
</evidence>
<dbReference type="GO" id="GO:0001653">
    <property type="term" value="F:peptide receptor activity"/>
    <property type="evidence" value="ECO:0007669"/>
    <property type="project" value="TreeGrafter"/>
</dbReference>
<dbReference type="AlphaFoldDB" id="A0A1J4JY53"/>
<reference evidence="8" key="1">
    <citation type="submission" date="2016-10" db="EMBL/GenBank/DDBJ databases">
        <authorList>
            <person name="Benchimol M."/>
            <person name="Almeida L.G."/>
            <person name="Vasconcelos A.T."/>
            <person name="Perreira-Neves A."/>
            <person name="Rosa I.A."/>
            <person name="Tasca T."/>
            <person name="Bogo M.R."/>
            <person name="de Souza W."/>
        </authorList>
    </citation>
    <scope>NUCLEOTIDE SEQUENCE [LARGE SCALE GENOMIC DNA]</scope>
    <source>
        <strain evidence="8">K</strain>
    </source>
</reference>
<dbReference type="GO" id="GO:0000166">
    <property type="term" value="F:nucleotide binding"/>
    <property type="evidence" value="ECO:0007669"/>
    <property type="project" value="UniProtKB-KW"/>
</dbReference>
<sequence length="207" mass="21958">MLSSILPPRLVPRVQAGEQGIAFAVQSASVSFIDIVSFTPWCGATPAMKVMATLNILFTRFDACVASYTTLTRIKCVGDCYMCAGGVFADVNQPAVHAREIASFGIDAIDSVVKLNAEIGESLQIRVGANTGGPIVAGVLGVGKPTFEILGPAINMAQQMEHHGVPMAVHVSRSVYELIYGDSFVIKERGAVEVKNGTVITYLVSRP</sequence>
<dbReference type="VEuPathDB" id="TrichDB:TRFO_28454"/>
<evidence type="ECO:0000313" key="8">
    <source>
        <dbReference type="EMBL" id="OHT04087.1"/>
    </source>
</evidence>
<keyword evidence="3" id="KW-0547">Nucleotide-binding</keyword>
<evidence type="ECO:0000256" key="1">
    <source>
        <dbReference type="ARBA" id="ARBA00004370"/>
    </source>
</evidence>
<keyword evidence="2" id="KW-0812">Transmembrane</keyword>
<organism evidence="8 9">
    <name type="scientific">Tritrichomonas foetus</name>
    <dbReference type="NCBI Taxonomy" id="1144522"/>
    <lineage>
        <taxon>Eukaryota</taxon>
        <taxon>Metamonada</taxon>
        <taxon>Parabasalia</taxon>
        <taxon>Tritrichomonadida</taxon>
        <taxon>Tritrichomonadidae</taxon>
        <taxon>Tritrichomonas</taxon>
    </lineage>
</organism>
<dbReference type="GO" id="GO:0005886">
    <property type="term" value="C:plasma membrane"/>
    <property type="evidence" value="ECO:0007669"/>
    <property type="project" value="TreeGrafter"/>
</dbReference>
<keyword evidence="9" id="KW-1185">Reference proteome</keyword>
<accession>A0A1J4JY53</accession>
<dbReference type="GO" id="GO:0004383">
    <property type="term" value="F:guanylate cyclase activity"/>
    <property type="evidence" value="ECO:0007669"/>
    <property type="project" value="TreeGrafter"/>
</dbReference>
<dbReference type="GeneID" id="94840894"/>